<evidence type="ECO:0000259" key="3">
    <source>
        <dbReference type="Pfam" id="PF11887"/>
    </source>
</evidence>
<comment type="caution">
    <text evidence="4">The sequence shown here is derived from an EMBL/GenBank/DDBJ whole genome shotgun (WGS) entry which is preliminary data.</text>
</comment>
<keyword evidence="1" id="KW-0812">Transmembrane</keyword>
<sequence length="333" mass="34438">MSDEHPPGRDRVRYALAGFTVLAAAVAAVVVGVSPRTGDLHRFDAVFPAAGQGLDPGKSDVKVRGVEVGRVESLRLRPDGRVVVGFRVAADVAVPAGTRAAIEPASFFGPKDLTLELGDGPALPDGARIRRTVGPREPGDAARPAAELATAIDPGDVAAILHTLGAGLDGRGPALRRTVRNGAELADVLHARTPEIERLIRDVAGVSGVLGERGDTVAGAAGDFNRLAPSLYGRPDRVSRLLDETAELADRTAGALRRSGAGLGRIIDGTGAAVGVVAGREADLPRLIEVLERLFRGLSGMIRIPGPEGTLLGAGYAEFPLDPCAIVIDLCEP</sequence>
<protein>
    <submittedName>
        <fullName evidence="4">Phospholipid/cholesterol/gamma-HCH transport system substrate-binding protein</fullName>
    </submittedName>
</protein>
<dbReference type="EMBL" id="JADBDZ010000001">
    <property type="protein sequence ID" value="MBE1537339.1"/>
    <property type="molecule type" value="Genomic_DNA"/>
</dbReference>
<name>A0ABR9K397_9ACTN</name>
<keyword evidence="5" id="KW-1185">Reference proteome</keyword>
<dbReference type="PANTHER" id="PTHR33371">
    <property type="entry name" value="INTERMEMBRANE PHOSPHOLIPID TRANSPORT SYSTEM BINDING PROTEIN MLAD-RELATED"/>
    <property type="match status" value="1"/>
</dbReference>
<organism evidence="4 5">
    <name type="scientific">Actinomadura algeriensis</name>
    <dbReference type="NCBI Taxonomy" id="1679523"/>
    <lineage>
        <taxon>Bacteria</taxon>
        <taxon>Bacillati</taxon>
        <taxon>Actinomycetota</taxon>
        <taxon>Actinomycetes</taxon>
        <taxon>Streptosporangiales</taxon>
        <taxon>Thermomonosporaceae</taxon>
        <taxon>Actinomadura</taxon>
    </lineage>
</organism>
<dbReference type="RefSeq" id="WP_192763235.1">
    <property type="nucleotide sequence ID" value="NZ_JADBDZ010000001.1"/>
</dbReference>
<evidence type="ECO:0000313" key="5">
    <source>
        <dbReference type="Proteomes" id="UP000627838"/>
    </source>
</evidence>
<dbReference type="Proteomes" id="UP000627838">
    <property type="component" value="Unassembled WGS sequence"/>
</dbReference>
<evidence type="ECO:0000313" key="4">
    <source>
        <dbReference type="EMBL" id="MBE1537339.1"/>
    </source>
</evidence>
<proteinExistence type="predicted"/>
<feature type="domain" description="Mammalian cell entry C-terminal" evidence="3">
    <location>
        <begin position="147"/>
        <end position="294"/>
    </location>
</feature>
<keyword evidence="1" id="KW-0472">Membrane</keyword>
<feature type="transmembrane region" description="Helical" evidence="1">
    <location>
        <begin position="12"/>
        <end position="33"/>
    </location>
</feature>
<reference evidence="4 5" key="1">
    <citation type="submission" date="2020-10" db="EMBL/GenBank/DDBJ databases">
        <title>Sequencing the genomes of 1000 actinobacteria strains.</title>
        <authorList>
            <person name="Klenk H.-P."/>
        </authorList>
    </citation>
    <scope>NUCLEOTIDE SEQUENCE [LARGE SCALE GENOMIC DNA]</scope>
    <source>
        <strain evidence="4 5">DSM 46744</strain>
    </source>
</reference>
<dbReference type="PANTHER" id="PTHR33371:SF4">
    <property type="entry name" value="INTERMEMBRANE PHOSPHOLIPID TRANSPORT SYSTEM BINDING PROTEIN MLAD"/>
    <property type="match status" value="1"/>
</dbReference>
<feature type="domain" description="Mce/MlaD" evidence="2">
    <location>
        <begin position="43"/>
        <end position="115"/>
    </location>
</feature>
<accession>A0ABR9K397</accession>
<evidence type="ECO:0000259" key="2">
    <source>
        <dbReference type="Pfam" id="PF02470"/>
    </source>
</evidence>
<keyword evidence="1" id="KW-1133">Transmembrane helix</keyword>
<dbReference type="Pfam" id="PF02470">
    <property type="entry name" value="MlaD"/>
    <property type="match status" value="1"/>
</dbReference>
<dbReference type="InterPro" id="IPR052336">
    <property type="entry name" value="MlaD_Phospholipid_Transporter"/>
</dbReference>
<gene>
    <name evidence="4" type="ORF">H4W34_007172</name>
</gene>
<evidence type="ECO:0000256" key="1">
    <source>
        <dbReference type="SAM" id="Phobius"/>
    </source>
</evidence>
<dbReference type="Pfam" id="PF11887">
    <property type="entry name" value="Mce4_CUP1"/>
    <property type="match status" value="1"/>
</dbReference>
<dbReference type="InterPro" id="IPR024516">
    <property type="entry name" value="Mce_C"/>
</dbReference>
<dbReference type="InterPro" id="IPR003399">
    <property type="entry name" value="Mce/MlaD"/>
</dbReference>